<organism evidence="1 2">
    <name type="scientific">Vallitalea maricola</name>
    <dbReference type="NCBI Taxonomy" id="3074433"/>
    <lineage>
        <taxon>Bacteria</taxon>
        <taxon>Bacillati</taxon>
        <taxon>Bacillota</taxon>
        <taxon>Clostridia</taxon>
        <taxon>Lachnospirales</taxon>
        <taxon>Vallitaleaceae</taxon>
        <taxon>Vallitalea</taxon>
    </lineage>
</organism>
<gene>
    <name evidence="1" type="ORF">AN2V17_18170</name>
</gene>
<sequence>MKKNLLLKDILNNMVGLFLFAIGIYVFTSKNQIAPGGVSGMATLINYLTGIPIGLTSFLINVPLLVLAFIFLGRSFVLRTLISVVILSFMLDIGVVWLPIYKENALLAAIFGGVCLGIGLSIVFMTESSTGGGDILGKLIQKRRPYLSIGKILLSIDFVVISLSAIVYKNIESAMYGLITMFITTKIVDAFLEACDKGKLLFIMCNESNEVAKGITQELKRGATFLDGRGAYSGENKDVLIVAVKKREVYKAKTLIKYIDPTAFIVATEAGEIVGEGFKSTII</sequence>
<protein>
    <submittedName>
        <fullName evidence="1">YitT family protein</fullName>
    </submittedName>
</protein>
<keyword evidence="2" id="KW-1185">Reference proteome</keyword>
<evidence type="ECO:0000313" key="1">
    <source>
        <dbReference type="EMBL" id="GMQ62585.1"/>
    </source>
</evidence>
<reference evidence="1" key="1">
    <citation type="submission" date="2023-09" db="EMBL/GenBank/DDBJ databases">
        <title>Vallitalea sediminicola and Vallitalea maricola sp. nov., anaerobic bacteria isolated from marine sediment.</title>
        <authorList>
            <person name="Hirano S."/>
            <person name="Maeda A."/>
            <person name="Terahara T."/>
            <person name="Mori K."/>
            <person name="Hamada M."/>
            <person name="Matsumoto R."/>
            <person name="Kobayashi T."/>
        </authorList>
    </citation>
    <scope>NUCLEOTIDE SEQUENCE</scope>
    <source>
        <strain evidence="1">AN17-2</strain>
    </source>
</reference>
<dbReference type="EMBL" id="BTPU01000027">
    <property type="protein sequence ID" value="GMQ62585.1"/>
    <property type="molecule type" value="Genomic_DNA"/>
</dbReference>
<evidence type="ECO:0000313" key="2">
    <source>
        <dbReference type="Proteomes" id="UP001374599"/>
    </source>
</evidence>
<comment type="caution">
    <text evidence="1">The sequence shown here is derived from an EMBL/GenBank/DDBJ whole genome shotgun (WGS) entry which is preliminary data.</text>
</comment>
<proteinExistence type="predicted"/>
<accession>A0ACB5UJ38</accession>
<dbReference type="Proteomes" id="UP001374599">
    <property type="component" value="Unassembled WGS sequence"/>
</dbReference>
<name>A0ACB5UJ38_9FIRM</name>